<dbReference type="Pfam" id="PF07995">
    <property type="entry name" value="GSDH"/>
    <property type="match status" value="1"/>
</dbReference>
<dbReference type="InterPro" id="IPR011041">
    <property type="entry name" value="Quinoprot_gluc/sorb_DH_b-prop"/>
</dbReference>
<evidence type="ECO:0000313" key="3">
    <source>
        <dbReference type="EMBL" id="MCP2332374.1"/>
    </source>
</evidence>
<evidence type="ECO:0000256" key="1">
    <source>
        <dbReference type="SAM" id="SignalP"/>
    </source>
</evidence>
<reference evidence="3 4" key="2">
    <citation type="submission" date="2022-06" db="EMBL/GenBank/DDBJ databases">
        <title>Genomic Encyclopedia of Type Strains, Phase I: the one thousand microbial genomes (KMG-I) project.</title>
        <authorList>
            <person name="Kyrpides N."/>
        </authorList>
    </citation>
    <scope>NUCLEOTIDE SEQUENCE [LARGE SCALE GENOMIC DNA]</scope>
    <source>
        <strain evidence="3 4">DSM 43889</strain>
    </source>
</reference>
<keyword evidence="1" id="KW-0732">Signal</keyword>
<sequence>MRFRRGTLGGVATTLLMVVAATGTVSAQQDPPDSGERQAQPEQVTTGLTVPWDIAFLPDGSPLVTERNNARVMRVVDGSVVEEQRILDAATDGIQDGVQGIAVSPDYETDGFVYVYYATAQDSRIARFRLGEQPEPILTGLPRAVYVNGGALAFGPDGYLYAGVPARYPHDPNGGYDEAQDLNSLRGKIVRLRPDGRPAPGNPFGTHVYSYGHRNVLGLAWDDGGRMFAVETGDHGADELNRVRAGANYGWPVCEGPCSDGRYTDPVVHWTPEEGTPAGLAHVRGTLYVTTLRGQRLWELPLSDGGEVTDRRALHAHEFGRLRAAAAAPDGSLWFGTSNTDQLGGAAPGSDRILRLG</sequence>
<dbReference type="InterPro" id="IPR011042">
    <property type="entry name" value="6-blade_b-propeller_TolB-like"/>
</dbReference>
<dbReference type="InterPro" id="IPR012938">
    <property type="entry name" value="Glc/Sorbosone_DH"/>
</dbReference>
<dbReference type="Gene3D" id="2.120.10.30">
    <property type="entry name" value="TolB, C-terminal domain"/>
    <property type="match status" value="1"/>
</dbReference>
<feature type="domain" description="Glucose/Sorbosone dehydrogenase" evidence="2">
    <location>
        <begin position="48"/>
        <end position="341"/>
    </location>
</feature>
<protein>
    <submittedName>
        <fullName evidence="3">Glucose/arabinose dehydrogenase, beta-propeller fold</fullName>
    </submittedName>
</protein>
<dbReference type="EMBL" id="AUBJ02000001">
    <property type="protein sequence ID" value="MCP2332374.1"/>
    <property type="molecule type" value="Genomic_DNA"/>
</dbReference>
<evidence type="ECO:0000313" key="4">
    <source>
        <dbReference type="Proteomes" id="UP000791080"/>
    </source>
</evidence>
<dbReference type="PANTHER" id="PTHR19328">
    <property type="entry name" value="HEDGEHOG-INTERACTING PROTEIN"/>
    <property type="match status" value="1"/>
</dbReference>
<feature type="chain" id="PRO_5046978984" evidence="1">
    <location>
        <begin position="28"/>
        <end position="357"/>
    </location>
</feature>
<evidence type="ECO:0000259" key="2">
    <source>
        <dbReference type="Pfam" id="PF07995"/>
    </source>
</evidence>
<feature type="signal peptide" evidence="1">
    <location>
        <begin position="1"/>
        <end position="27"/>
    </location>
</feature>
<dbReference type="Proteomes" id="UP000791080">
    <property type="component" value="Unassembled WGS sequence"/>
</dbReference>
<proteinExistence type="predicted"/>
<organism evidence="3 4">
    <name type="scientific">Actinoalloteichus caeruleus DSM 43889</name>
    <dbReference type="NCBI Taxonomy" id="1120930"/>
    <lineage>
        <taxon>Bacteria</taxon>
        <taxon>Bacillati</taxon>
        <taxon>Actinomycetota</taxon>
        <taxon>Actinomycetes</taxon>
        <taxon>Pseudonocardiales</taxon>
        <taxon>Pseudonocardiaceae</taxon>
        <taxon>Actinoalloteichus</taxon>
        <taxon>Actinoalloteichus cyanogriseus</taxon>
    </lineage>
</organism>
<dbReference type="SUPFAM" id="SSF50952">
    <property type="entry name" value="Soluble quinoprotein glucose dehydrogenase"/>
    <property type="match status" value="1"/>
</dbReference>
<accession>A0ABT1JJ99</accession>
<name>A0ABT1JJ99_ACTCY</name>
<dbReference type="PANTHER" id="PTHR19328:SF13">
    <property type="entry name" value="HIPL1 PROTEIN"/>
    <property type="match status" value="1"/>
</dbReference>
<reference evidence="3 4" key="1">
    <citation type="submission" date="2013-07" db="EMBL/GenBank/DDBJ databases">
        <authorList>
            <consortium name="DOE Joint Genome Institute"/>
            <person name="Reeve W."/>
            <person name="Huntemann M."/>
            <person name="Han J."/>
            <person name="Chen A."/>
            <person name="Kyrpides N."/>
            <person name="Mavromatis K."/>
            <person name="Markowitz V."/>
            <person name="Palaniappan K."/>
            <person name="Ivanova N."/>
            <person name="Schaumberg A."/>
            <person name="Pati A."/>
            <person name="Liolios K."/>
            <person name="Nordberg H.P."/>
            <person name="Cantor M.N."/>
            <person name="Hua S.X."/>
            <person name="Woyke T."/>
        </authorList>
    </citation>
    <scope>NUCLEOTIDE SEQUENCE [LARGE SCALE GENOMIC DNA]</scope>
    <source>
        <strain evidence="3 4">DSM 43889</strain>
    </source>
</reference>
<gene>
    <name evidence="3" type="ORF">G443_002644</name>
</gene>
<keyword evidence="4" id="KW-1185">Reference proteome</keyword>
<comment type="caution">
    <text evidence="3">The sequence shown here is derived from an EMBL/GenBank/DDBJ whole genome shotgun (WGS) entry which is preliminary data.</text>
</comment>
<dbReference type="RefSeq" id="WP_026417373.1">
    <property type="nucleotide sequence ID" value="NZ_AUBJ02000001.1"/>
</dbReference>